<dbReference type="EMBL" id="CM023476">
    <property type="protein sequence ID" value="KAH7940918.1"/>
    <property type="molecule type" value="Genomic_DNA"/>
</dbReference>
<comment type="caution">
    <text evidence="1">The sequence shown here is derived from an EMBL/GenBank/DDBJ whole genome shotgun (WGS) entry which is preliminary data.</text>
</comment>
<protein>
    <submittedName>
        <fullName evidence="1">Uncharacterized protein</fullName>
    </submittedName>
</protein>
<gene>
    <name evidence="1" type="ORF">HPB49_008066</name>
</gene>
<name>A0ACB8CDR6_DERSI</name>
<evidence type="ECO:0000313" key="2">
    <source>
        <dbReference type="Proteomes" id="UP000821865"/>
    </source>
</evidence>
<organism evidence="1 2">
    <name type="scientific">Dermacentor silvarum</name>
    <name type="common">Tick</name>
    <dbReference type="NCBI Taxonomy" id="543639"/>
    <lineage>
        <taxon>Eukaryota</taxon>
        <taxon>Metazoa</taxon>
        <taxon>Ecdysozoa</taxon>
        <taxon>Arthropoda</taxon>
        <taxon>Chelicerata</taxon>
        <taxon>Arachnida</taxon>
        <taxon>Acari</taxon>
        <taxon>Parasitiformes</taxon>
        <taxon>Ixodida</taxon>
        <taxon>Ixodoidea</taxon>
        <taxon>Ixodidae</taxon>
        <taxon>Rhipicephalinae</taxon>
        <taxon>Dermacentor</taxon>
    </lineage>
</organism>
<dbReference type="Proteomes" id="UP000821865">
    <property type="component" value="Chromosome 7"/>
</dbReference>
<keyword evidence="2" id="KW-1185">Reference proteome</keyword>
<sequence>MQTVRVLCEKLALLVQHKVLCALYFFATGSFQAATVGSEETMPVSQSTRLSLTEGPATIGSGSNFFGCPKTSEEKAAMKEGFLWRGAIPDVIGCVDSIIAPKDECKAAFMCQKGNDALNPTLICAAVMRSLAMVAMPPGSDHDSFVWRTTWLRRRFQAGRIGNSGEYLLSVAPDPSHPPTLTAEGKYNTADAAMRSGAFRRSGRYRTLLYEP</sequence>
<reference evidence="1" key="1">
    <citation type="submission" date="2020-05" db="EMBL/GenBank/DDBJ databases">
        <title>Large-scale comparative analyses of tick genomes elucidate their genetic diversity and vector capacities.</title>
        <authorList>
            <person name="Jia N."/>
            <person name="Wang J."/>
            <person name="Shi W."/>
            <person name="Du L."/>
            <person name="Sun Y."/>
            <person name="Zhan W."/>
            <person name="Jiang J."/>
            <person name="Wang Q."/>
            <person name="Zhang B."/>
            <person name="Ji P."/>
            <person name="Sakyi L.B."/>
            <person name="Cui X."/>
            <person name="Yuan T."/>
            <person name="Jiang B."/>
            <person name="Yang W."/>
            <person name="Lam T.T.-Y."/>
            <person name="Chang Q."/>
            <person name="Ding S."/>
            <person name="Wang X."/>
            <person name="Zhu J."/>
            <person name="Ruan X."/>
            <person name="Zhao L."/>
            <person name="Wei J."/>
            <person name="Que T."/>
            <person name="Du C."/>
            <person name="Cheng J."/>
            <person name="Dai P."/>
            <person name="Han X."/>
            <person name="Huang E."/>
            <person name="Gao Y."/>
            <person name="Liu J."/>
            <person name="Shao H."/>
            <person name="Ye R."/>
            <person name="Li L."/>
            <person name="Wei W."/>
            <person name="Wang X."/>
            <person name="Wang C."/>
            <person name="Yang T."/>
            <person name="Huo Q."/>
            <person name="Li W."/>
            <person name="Guo W."/>
            <person name="Chen H."/>
            <person name="Zhou L."/>
            <person name="Ni X."/>
            <person name="Tian J."/>
            <person name="Zhou Y."/>
            <person name="Sheng Y."/>
            <person name="Liu T."/>
            <person name="Pan Y."/>
            <person name="Xia L."/>
            <person name="Li J."/>
            <person name="Zhao F."/>
            <person name="Cao W."/>
        </authorList>
    </citation>
    <scope>NUCLEOTIDE SEQUENCE</scope>
    <source>
        <strain evidence="1">Dsil-2018</strain>
    </source>
</reference>
<evidence type="ECO:0000313" key="1">
    <source>
        <dbReference type="EMBL" id="KAH7940918.1"/>
    </source>
</evidence>
<proteinExistence type="predicted"/>
<accession>A0ACB8CDR6</accession>